<organism evidence="1 2">
    <name type="scientific">Leucobacter insecticola</name>
    <dbReference type="NCBI Taxonomy" id="2714934"/>
    <lineage>
        <taxon>Bacteria</taxon>
        <taxon>Bacillati</taxon>
        <taxon>Actinomycetota</taxon>
        <taxon>Actinomycetes</taxon>
        <taxon>Micrococcales</taxon>
        <taxon>Microbacteriaceae</taxon>
        <taxon>Leucobacter</taxon>
    </lineage>
</organism>
<protein>
    <submittedName>
        <fullName evidence="1">Uncharacterized protein</fullName>
    </submittedName>
</protein>
<name>A0A6G8FIL8_9MICO</name>
<dbReference type="EMBL" id="CP049934">
    <property type="protein sequence ID" value="QIM16215.1"/>
    <property type="molecule type" value="Genomic_DNA"/>
</dbReference>
<dbReference type="AlphaFoldDB" id="A0A6G8FIL8"/>
<dbReference type="KEGG" id="lins:G7067_06930"/>
<evidence type="ECO:0000313" key="1">
    <source>
        <dbReference type="EMBL" id="QIM16215.1"/>
    </source>
</evidence>
<gene>
    <name evidence="1" type="ORF">G7067_06930</name>
</gene>
<reference evidence="1 2" key="1">
    <citation type="submission" date="2020-03" db="EMBL/GenBank/DDBJ databases">
        <title>Leucobacter sp. nov., isolated from beetles.</title>
        <authorList>
            <person name="Hyun D.-W."/>
            <person name="Bae J.-W."/>
        </authorList>
    </citation>
    <scope>NUCLEOTIDE SEQUENCE [LARGE SCALE GENOMIC DNA]</scope>
    <source>
        <strain evidence="1 2">HDW9B</strain>
    </source>
</reference>
<proteinExistence type="predicted"/>
<sequence>MNDERLLKQVIELGVIVTKLRNVRSEVWGFNINTYENAGANQWKGKGRDRFTSRFEDARSTFAQIDGQIGQAIRDCKSKQWSLAFSINPIEHPLLSAQAIGIAGS</sequence>
<evidence type="ECO:0000313" key="2">
    <source>
        <dbReference type="Proteomes" id="UP000501387"/>
    </source>
</evidence>
<accession>A0A6G8FIL8</accession>
<keyword evidence="2" id="KW-1185">Reference proteome</keyword>
<dbReference type="RefSeq" id="WP_166323015.1">
    <property type="nucleotide sequence ID" value="NZ_CP049934.1"/>
</dbReference>
<dbReference type="Proteomes" id="UP000501387">
    <property type="component" value="Chromosome"/>
</dbReference>